<proteinExistence type="predicted"/>
<comment type="caution">
    <text evidence="1">The sequence shown here is derived from an EMBL/GenBank/DDBJ whole genome shotgun (WGS) entry which is preliminary data.</text>
</comment>
<protein>
    <submittedName>
        <fullName evidence="1">WSC-domain-containing protein</fullName>
    </submittedName>
</protein>
<reference evidence="1" key="2">
    <citation type="journal article" date="2022" name="New Phytol.">
        <title>Evolutionary transition to the ectomycorrhizal habit in the genomes of a hyperdiverse lineage of mushroom-forming fungi.</title>
        <authorList>
            <person name="Looney B."/>
            <person name="Miyauchi S."/>
            <person name="Morin E."/>
            <person name="Drula E."/>
            <person name="Courty P.E."/>
            <person name="Kohler A."/>
            <person name="Kuo A."/>
            <person name="LaButti K."/>
            <person name="Pangilinan J."/>
            <person name="Lipzen A."/>
            <person name="Riley R."/>
            <person name="Andreopoulos W."/>
            <person name="He G."/>
            <person name="Johnson J."/>
            <person name="Nolan M."/>
            <person name="Tritt A."/>
            <person name="Barry K.W."/>
            <person name="Grigoriev I.V."/>
            <person name="Nagy L.G."/>
            <person name="Hibbett D."/>
            <person name="Henrissat B."/>
            <person name="Matheny P.B."/>
            <person name="Labbe J."/>
            <person name="Martin F.M."/>
        </authorList>
    </citation>
    <scope>NUCLEOTIDE SEQUENCE</scope>
    <source>
        <strain evidence="1">HHB10654</strain>
    </source>
</reference>
<sequence>MQSSALTLLLLSSVHGALAGSGVITTRQTLPTSFPGNWTVEGCFTDTASARTLSGATYASDDAMTIESCMAFCSTSSFLYAGVEYGKQCYCDYAVQDPGTLTNLTECDFPCSGNSSEVCGAANRMNIFFSGDVDAIPVVLSPITLGSDNWITLGCFTDNVNARTFPHLAPTTFLGESTAEEVLCAEYCDIQGYYYAGLEYGDECWCGNDLGNSTQAPLGDCHMVCQGDYYHGEFCGGRERLTVYQKDICASNSVSNFWLDAFYKTEPSTGPLGYYLVLSEADEAGYAILTTNPCENCCGVGIELELQSGSLTTAGSPAYGTVLVNEGESPTFLQNYSYPPQIYCTTASSQSITTLAVNDRTDEWSICTNNSADGRLDVVFAPVANHPHYSLSECSPVFMLLLDSPFDC</sequence>
<keyword evidence="2" id="KW-1185">Reference proteome</keyword>
<dbReference type="Proteomes" id="UP000814140">
    <property type="component" value="Unassembled WGS sequence"/>
</dbReference>
<gene>
    <name evidence="1" type="ORF">BV25DRAFT_1918394</name>
</gene>
<evidence type="ECO:0000313" key="2">
    <source>
        <dbReference type="Proteomes" id="UP000814140"/>
    </source>
</evidence>
<accession>A0ACB8STA7</accession>
<evidence type="ECO:0000313" key="1">
    <source>
        <dbReference type="EMBL" id="KAI0059609.1"/>
    </source>
</evidence>
<organism evidence="1 2">
    <name type="scientific">Artomyces pyxidatus</name>
    <dbReference type="NCBI Taxonomy" id="48021"/>
    <lineage>
        <taxon>Eukaryota</taxon>
        <taxon>Fungi</taxon>
        <taxon>Dikarya</taxon>
        <taxon>Basidiomycota</taxon>
        <taxon>Agaricomycotina</taxon>
        <taxon>Agaricomycetes</taxon>
        <taxon>Russulales</taxon>
        <taxon>Auriscalpiaceae</taxon>
        <taxon>Artomyces</taxon>
    </lineage>
</organism>
<name>A0ACB8STA7_9AGAM</name>
<dbReference type="EMBL" id="MU277225">
    <property type="protein sequence ID" value="KAI0059609.1"/>
    <property type="molecule type" value="Genomic_DNA"/>
</dbReference>
<reference evidence="1" key="1">
    <citation type="submission" date="2021-03" db="EMBL/GenBank/DDBJ databases">
        <authorList>
            <consortium name="DOE Joint Genome Institute"/>
            <person name="Ahrendt S."/>
            <person name="Looney B.P."/>
            <person name="Miyauchi S."/>
            <person name="Morin E."/>
            <person name="Drula E."/>
            <person name="Courty P.E."/>
            <person name="Chicoki N."/>
            <person name="Fauchery L."/>
            <person name="Kohler A."/>
            <person name="Kuo A."/>
            <person name="Labutti K."/>
            <person name="Pangilinan J."/>
            <person name="Lipzen A."/>
            <person name="Riley R."/>
            <person name="Andreopoulos W."/>
            <person name="He G."/>
            <person name="Johnson J."/>
            <person name="Barry K.W."/>
            <person name="Grigoriev I.V."/>
            <person name="Nagy L."/>
            <person name="Hibbett D."/>
            <person name="Henrissat B."/>
            <person name="Matheny P.B."/>
            <person name="Labbe J."/>
            <person name="Martin F."/>
        </authorList>
    </citation>
    <scope>NUCLEOTIDE SEQUENCE</scope>
    <source>
        <strain evidence="1">HHB10654</strain>
    </source>
</reference>